<gene>
    <name evidence="1" type="ORF">LARSCL_LOCUS11371</name>
</gene>
<dbReference type="Proteomes" id="UP001497382">
    <property type="component" value="Unassembled WGS sequence"/>
</dbReference>
<protein>
    <submittedName>
        <fullName evidence="1">Uncharacterized protein</fullName>
    </submittedName>
</protein>
<proteinExistence type="predicted"/>
<sequence>MICRNNDDLIRPYLAENLELLSFQVTNNLYSAVTVLNLLLSQQYSRLYEYVRRTVAAELLKSSHVSGKKVE</sequence>
<dbReference type="EMBL" id="CAXIEN010000140">
    <property type="protein sequence ID" value="CAL1281109.1"/>
    <property type="molecule type" value="Genomic_DNA"/>
</dbReference>
<keyword evidence="2" id="KW-1185">Reference proteome</keyword>
<accession>A0AAV2AAX1</accession>
<name>A0AAV2AAX1_9ARAC</name>
<comment type="caution">
    <text evidence="1">The sequence shown here is derived from an EMBL/GenBank/DDBJ whole genome shotgun (WGS) entry which is preliminary data.</text>
</comment>
<evidence type="ECO:0000313" key="1">
    <source>
        <dbReference type="EMBL" id="CAL1281109.1"/>
    </source>
</evidence>
<evidence type="ECO:0000313" key="2">
    <source>
        <dbReference type="Proteomes" id="UP001497382"/>
    </source>
</evidence>
<reference evidence="1 2" key="1">
    <citation type="submission" date="2024-04" db="EMBL/GenBank/DDBJ databases">
        <authorList>
            <person name="Rising A."/>
            <person name="Reimegard J."/>
            <person name="Sonavane S."/>
            <person name="Akerstrom W."/>
            <person name="Nylinder S."/>
            <person name="Hedman E."/>
            <person name="Kallberg Y."/>
        </authorList>
    </citation>
    <scope>NUCLEOTIDE SEQUENCE [LARGE SCALE GENOMIC DNA]</scope>
</reference>
<organism evidence="1 2">
    <name type="scientific">Larinioides sclopetarius</name>
    <dbReference type="NCBI Taxonomy" id="280406"/>
    <lineage>
        <taxon>Eukaryota</taxon>
        <taxon>Metazoa</taxon>
        <taxon>Ecdysozoa</taxon>
        <taxon>Arthropoda</taxon>
        <taxon>Chelicerata</taxon>
        <taxon>Arachnida</taxon>
        <taxon>Araneae</taxon>
        <taxon>Araneomorphae</taxon>
        <taxon>Entelegynae</taxon>
        <taxon>Araneoidea</taxon>
        <taxon>Araneidae</taxon>
        <taxon>Larinioides</taxon>
    </lineage>
</organism>
<dbReference type="AlphaFoldDB" id="A0AAV2AAX1"/>